<dbReference type="Proteomes" id="UP000244005">
    <property type="component" value="Unassembled WGS sequence"/>
</dbReference>
<proteinExistence type="predicted"/>
<feature type="region of interest" description="Disordered" evidence="1">
    <location>
        <begin position="164"/>
        <end position="184"/>
    </location>
</feature>
<organism evidence="2 3">
    <name type="scientific">Marchantia polymorpha</name>
    <name type="common">Common liverwort</name>
    <name type="synonym">Marchantia aquatica</name>
    <dbReference type="NCBI Taxonomy" id="3197"/>
    <lineage>
        <taxon>Eukaryota</taxon>
        <taxon>Viridiplantae</taxon>
        <taxon>Streptophyta</taxon>
        <taxon>Embryophyta</taxon>
        <taxon>Marchantiophyta</taxon>
        <taxon>Marchantiopsida</taxon>
        <taxon>Marchantiidae</taxon>
        <taxon>Marchantiales</taxon>
        <taxon>Marchantiaceae</taxon>
        <taxon>Marchantia</taxon>
    </lineage>
</organism>
<gene>
    <name evidence="2" type="ORF">MARPO_0025s0127</name>
</gene>
<evidence type="ECO:0000313" key="2">
    <source>
        <dbReference type="EMBL" id="PTQ43445.1"/>
    </source>
</evidence>
<reference evidence="3" key="1">
    <citation type="journal article" date="2017" name="Cell">
        <title>Insights into land plant evolution garnered from the Marchantia polymorpha genome.</title>
        <authorList>
            <person name="Bowman J.L."/>
            <person name="Kohchi T."/>
            <person name="Yamato K.T."/>
            <person name="Jenkins J."/>
            <person name="Shu S."/>
            <person name="Ishizaki K."/>
            <person name="Yamaoka S."/>
            <person name="Nishihama R."/>
            <person name="Nakamura Y."/>
            <person name="Berger F."/>
            <person name="Adam C."/>
            <person name="Aki S.S."/>
            <person name="Althoff F."/>
            <person name="Araki T."/>
            <person name="Arteaga-Vazquez M.A."/>
            <person name="Balasubrmanian S."/>
            <person name="Barry K."/>
            <person name="Bauer D."/>
            <person name="Boehm C.R."/>
            <person name="Briginshaw L."/>
            <person name="Caballero-Perez J."/>
            <person name="Catarino B."/>
            <person name="Chen F."/>
            <person name="Chiyoda S."/>
            <person name="Chovatia M."/>
            <person name="Davies K.M."/>
            <person name="Delmans M."/>
            <person name="Demura T."/>
            <person name="Dierschke T."/>
            <person name="Dolan L."/>
            <person name="Dorantes-Acosta A.E."/>
            <person name="Eklund D.M."/>
            <person name="Florent S.N."/>
            <person name="Flores-Sandoval E."/>
            <person name="Fujiyama A."/>
            <person name="Fukuzawa H."/>
            <person name="Galik B."/>
            <person name="Grimanelli D."/>
            <person name="Grimwood J."/>
            <person name="Grossniklaus U."/>
            <person name="Hamada T."/>
            <person name="Haseloff J."/>
            <person name="Hetherington A.J."/>
            <person name="Higo A."/>
            <person name="Hirakawa Y."/>
            <person name="Hundley H.N."/>
            <person name="Ikeda Y."/>
            <person name="Inoue K."/>
            <person name="Inoue S.I."/>
            <person name="Ishida S."/>
            <person name="Jia Q."/>
            <person name="Kakita M."/>
            <person name="Kanazawa T."/>
            <person name="Kawai Y."/>
            <person name="Kawashima T."/>
            <person name="Kennedy M."/>
            <person name="Kinose K."/>
            <person name="Kinoshita T."/>
            <person name="Kohara Y."/>
            <person name="Koide E."/>
            <person name="Komatsu K."/>
            <person name="Kopischke S."/>
            <person name="Kubo M."/>
            <person name="Kyozuka J."/>
            <person name="Lagercrantz U."/>
            <person name="Lin S.S."/>
            <person name="Lindquist E."/>
            <person name="Lipzen A.M."/>
            <person name="Lu C.W."/>
            <person name="De Luna E."/>
            <person name="Martienssen R.A."/>
            <person name="Minamino N."/>
            <person name="Mizutani M."/>
            <person name="Mizutani M."/>
            <person name="Mochizuki N."/>
            <person name="Monte I."/>
            <person name="Mosher R."/>
            <person name="Nagasaki H."/>
            <person name="Nakagami H."/>
            <person name="Naramoto S."/>
            <person name="Nishitani K."/>
            <person name="Ohtani M."/>
            <person name="Okamoto T."/>
            <person name="Okumura M."/>
            <person name="Phillips J."/>
            <person name="Pollak B."/>
            <person name="Reinders A."/>
            <person name="Rovekamp M."/>
            <person name="Sano R."/>
            <person name="Sawa S."/>
            <person name="Schmid M.W."/>
            <person name="Shirakawa M."/>
            <person name="Solano R."/>
            <person name="Spunde A."/>
            <person name="Suetsugu N."/>
            <person name="Sugano S."/>
            <person name="Sugiyama A."/>
            <person name="Sun R."/>
            <person name="Suzuki Y."/>
            <person name="Takenaka M."/>
            <person name="Takezawa D."/>
            <person name="Tomogane H."/>
            <person name="Tsuzuki M."/>
            <person name="Ueda T."/>
            <person name="Umeda M."/>
            <person name="Ward J.M."/>
            <person name="Watanabe Y."/>
            <person name="Yazaki K."/>
            <person name="Yokoyama R."/>
            <person name="Yoshitake Y."/>
            <person name="Yotsui I."/>
            <person name="Zachgo S."/>
            <person name="Schmutz J."/>
        </authorList>
    </citation>
    <scope>NUCLEOTIDE SEQUENCE [LARGE SCALE GENOMIC DNA]</scope>
    <source>
        <strain evidence="3">Tak-1</strain>
    </source>
</reference>
<name>A0A2R6XBI2_MARPO</name>
<feature type="region of interest" description="Disordered" evidence="1">
    <location>
        <begin position="128"/>
        <end position="147"/>
    </location>
</feature>
<feature type="region of interest" description="Disordered" evidence="1">
    <location>
        <begin position="1"/>
        <end position="39"/>
    </location>
</feature>
<dbReference type="AlphaFoldDB" id="A0A2R6XBI2"/>
<dbReference type="EMBL" id="KZ772697">
    <property type="protein sequence ID" value="PTQ43445.1"/>
    <property type="molecule type" value="Genomic_DNA"/>
</dbReference>
<feature type="compositionally biased region" description="Basic and acidic residues" evidence="1">
    <location>
        <begin position="9"/>
        <end position="32"/>
    </location>
</feature>
<accession>A0A2R6XBI2</accession>
<feature type="region of interest" description="Disordered" evidence="1">
    <location>
        <begin position="70"/>
        <end position="95"/>
    </location>
</feature>
<evidence type="ECO:0000313" key="3">
    <source>
        <dbReference type="Proteomes" id="UP000244005"/>
    </source>
</evidence>
<keyword evidence="3" id="KW-1185">Reference proteome</keyword>
<protein>
    <submittedName>
        <fullName evidence="2">Uncharacterized protein</fullName>
    </submittedName>
</protein>
<evidence type="ECO:0000256" key="1">
    <source>
        <dbReference type="SAM" id="MobiDB-lite"/>
    </source>
</evidence>
<sequence>MFSEPTNEQAERKSSSRERVSSEGGARLRMETRPNASTCNLQNKLPLRCRKEARLDEDFEVPRAYLSLRRTRKENESRTRTNRPPRALSHDNAGAFHSNSNSISLAFNPQESFSEYGEVATDALEHSRSVRAPGEASSIRPATGPQADQEFQSLMSLATIPEEMPGKAGKNQPHHPHLPPPSRSLARSLASALKRGKVCHKLPNQREFPRLKSTLNFPPALPPPLASFDGSRLCSPAFGSLGRVKSLGRYISDVPDSRASPCVDKDSCNSPFKYRIYFSNVRNLGIASPLAPIGFCTLGTYQISPPVIHTHADPEHDGLRHGKMSMTWDILFFSELRLRQLKLPSYILVEVFLKQIWERAGLTHMSSLSVREVD</sequence>